<gene>
    <name evidence="3" type="ORF">WDZ17_04225</name>
</gene>
<feature type="transmembrane region" description="Helical" evidence="2">
    <location>
        <begin position="177"/>
        <end position="197"/>
    </location>
</feature>
<name>A0ABU8RHG0_9ACTN</name>
<feature type="transmembrane region" description="Helical" evidence="2">
    <location>
        <begin position="83"/>
        <end position="104"/>
    </location>
</feature>
<evidence type="ECO:0000256" key="2">
    <source>
        <dbReference type="SAM" id="Phobius"/>
    </source>
</evidence>
<evidence type="ECO:0000256" key="1">
    <source>
        <dbReference type="SAM" id="MobiDB-lite"/>
    </source>
</evidence>
<reference evidence="3 4" key="1">
    <citation type="journal article" date="2017" name="Int. J. Syst. Evol. Microbiol.">
        <title>Pseudokineococcus basanitobsidens sp. nov., isolated from volcanic rock.</title>
        <authorList>
            <person name="Lee D.W."/>
            <person name="Park M.Y."/>
            <person name="Kim J.J."/>
            <person name="Kim B.S."/>
        </authorList>
    </citation>
    <scope>NUCLEOTIDE SEQUENCE [LARGE SCALE GENOMIC DNA]</scope>
    <source>
        <strain evidence="3 4">DSM 103726</strain>
    </source>
</reference>
<feature type="transmembrane region" description="Helical" evidence="2">
    <location>
        <begin position="40"/>
        <end position="63"/>
    </location>
</feature>
<feature type="region of interest" description="Disordered" evidence="1">
    <location>
        <begin position="1"/>
        <end position="33"/>
    </location>
</feature>
<keyword evidence="2" id="KW-1133">Transmembrane helix</keyword>
<keyword evidence="4" id="KW-1185">Reference proteome</keyword>
<comment type="caution">
    <text evidence="3">The sequence shown here is derived from an EMBL/GenBank/DDBJ whole genome shotgun (WGS) entry which is preliminary data.</text>
</comment>
<proteinExistence type="predicted"/>
<keyword evidence="2" id="KW-0472">Membrane</keyword>
<feature type="compositionally biased region" description="Gly residues" evidence="1">
    <location>
        <begin position="17"/>
        <end position="26"/>
    </location>
</feature>
<accession>A0ABU8RHG0</accession>
<feature type="transmembrane region" description="Helical" evidence="2">
    <location>
        <begin position="116"/>
        <end position="142"/>
    </location>
</feature>
<keyword evidence="2" id="KW-0812">Transmembrane</keyword>
<organism evidence="3 4">
    <name type="scientific">Pseudokineococcus basanitobsidens</name>
    <dbReference type="NCBI Taxonomy" id="1926649"/>
    <lineage>
        <taxon>Bacteria</taxon>
        <taxon>Bacillati</taxon>
        <taxon>Actinomycetota</taxon>
        <taxon>Actinomycetes</taxon>
        <taxon>Kineosporiales</taxon>
        <taxon>Kineosporiaceae</taxon>
        <taxon>Pseudokineococcus</taxon>
    </lineage>
</organism>
<sequence length="207" mass="20462">MSGMPRGSGVLRVSGSGRPGTGGPADGGADRAPGARRARVVARGVVGALLLVVAAVLAWWLLAPQPPVVTDGTQRVSPGLPELAAAQDGVFVLVTAVAGLLTGWGVVRAGPTAPRVVVVVLLSAARAWLTSVAGSALGSLVAGPRRSPALPDGVTDQLAQGVAVAPSRLLLSSDVAIAVWPLLATLVVTAVLVGRLLRAPTPAAEAG</sequence>
<dbReference type="EMBL" id="JBBIAA010000002">
    <property type="protein sequence ID" value="MEJ5944499.1"/>
    <property type="molecule type" value="Genomic_DNA"/>
</dbReference>
<protein>
    <recommendedName>
        <fullName evidence="5">DUF2567 domain-containing protein</fullName>
    </recommendedName>
</protein>
<feature type="compositionally biased region" description="Low complexity" evidence="1">
    <location>
        <begin position="1"/>
        <end position="16"/>
    </location>
</feature>
<evidence type="ECO:0000313" key="4">
    <source>
        <dbReference type="Proteomes" id="UP001387100"/>
    </source>
</evidence>
<evidence type="ECO:0008006" key="5">
    <source>
        <dbReference type="Google" id="ProtNLM"/>
    </source>
</evidence>
<evidence type="ECO:0000313" key="3">
    <source>
        <dbReference type="EMBL" id="MEJ5944499.1"/>
    </source>
</evidence>
<dbReference type="Proteomes" id="UP001387100">
    <property type="component" value="Unassembled WGS sequence"/>
</dbReference>